<dbReference type="Gene3D" id="3.40.50.300">
    <property type="entry name" value="P-loop containing nucleotide triphosphate hydrolases"/>
    <property type="match status" value="1"/>
</dbReference>
<keyword evidence="2" id="KW-0378">Hydrolase</keyword>
<accession>A0A5C3QDK0</accession>
<dbReference type="Proteomes" id="UP000305067">
    <property type="component" value="Unassembled WGS sequence"/>
</dbReference>
<organism evidence="2 3">
    <name type="scientific">Pterulicium gracile</name>
    <dbReference type="NCBI Taxonomy" id="1884261"/>
    <lineage>
        <taxon>Eukaryota</taxon>
        <taxon>Fungi</taxon>
        <taxon>Dikarya</taxon>
        <taxon>Basidiomycota</taxon>
        <taxon>Agaricomycotina</taxon>
        <taxon>Agaricomycetes</taxon>
        <taxon>Agaricomycetidae</taxon>
        <taxon>Agaricales</taxon>
        <taxon>Pleurotineae</taxon>
        <taxon>Pterulaceae</taxon>
        <taxon>Pterulicium</taxon>
    </lineage>
</organism>
<evidence type="ECO:0000313" key="3">
    <source>
        <dbReference type="Proteomes" id="UP000305067"/>
    </source>
</evidence>
<dbReference type="InterPro" id="IPR002182">
    <property type="entry name" value="NB-ARC"/>
</dbReference>
<dbReference type="OrthoDB" id="2941463at2759"/>
<dbReference type="SUPFAM" id="SSF52540">
    <property type="entry name" value="P-loop containing nucleoside triphosphate hydrolases"/>
    <property type="match status" value="1"/>
</dbReference>
<dbReference type="GO" id="GO:0016787">
    <property type="term" value="F:hydrolase activity"/>
    <property type="evidence" value="ECO:0007669"/>
    <property type="project" value="UniProtKB-KW"/>
</dbReference>
<gene>
    <name evidence="2" type="ORF">BDV98DRAFT_584878</name>
</gene>
<name>A0A5C3QDK0_9AGAR</name>
<reference evidence="2 3" key="1">
    <citation type="journal article" date="2019" name="Nat. Ecol. Evol.">
        <title>Megaphylogeny resolves global patterns of mushroom evolution.</title>
        <authorList>
            <person name="Varga T."/>
            <person name="Krizsan K."/>
            <person name="Foldi C."/>
            <person name="Dima B."/>
            <person name="Sanchez-Garcia M."/>
            <person name="Sanchez-Ramirez S."/>
            <person name="Szollosi G.J."/>
            <person name="Szarkandi J.G."/>
            <person name="Papp V."/>
            <person name="Albert L."/>
            <person name="Andreopoulos W."/>
            <person name="Angelini C."/>
            <person name="Antonin V."/>
            <person name="Barry K.W."/>
            <person name="Bougher N.L."/>
            <person name="Buchanan P."/>
            <person name="Buyck B."/>
            <person name="Bense V."/>
            <person name="Catcheside P."/>
            <person name="Chovatia M."/>
            <person name="Cooper J."/>
            <person name="Damon W."/>
            <person name="Desjardin D."/>
            <person name="Finy P."/>
            <person name="Geml J."/>
            <person name="Haridas S."/>
            <person name="Hughes K."/>
            <person name="Justo A."/>
            <person name="Karasinski D."/>
            <person name="Kautmanova I."/>
            <person name="Kiss B."/>
            <person name="Kocsube S."/>
            <person name="Kotiranta H."/>
            <person name="LaButti K.M."/>
            <person name="Lechner B.E."/>
            <person name="Liimatainen K."/>
            <person name="Lipzen A."/>
            <person name="Lukacs Z."/>
            <person name="Mihaltcheva S."/>
            <person name="Morgado L.N."/>
            <person name="Niskanen T."/>
            <person name="Noordeloos M.E."/>
            <person name="Ohm R.A."/>
            <person name="Ortiz-Santana B."/>
            <person name="Ovrebo C."/>
            <person name="Racz N."/>
            <person name="Riley R."/>
            <person name="Savchenko A."/>
            <person name="Shiryaev A."/>
            <person name="Soop K."/>
            <person name="Spirin V."/>
            <person name="Szebenyi C."/>
            <person name="Tomsovsky M."/>
            <person name="Tulloss R.E."/>
            <person name="Uehling J."/>
            <person name="Grigoriev I.V."/>
            <person name="Vagvolgyi C."/>
            <person name="Papp T."/>
            <person name="Martin F.M."/>
            <person name="Miettinen O."/>
            <person name="Hibbett D.S."/>
            <person name="Nagy L.G."/>
        </authorList>
    </citation>
    <scope>NUCLEOTIDE SEQUENCE [LARGE SCALE GENOMIC DNA]</scope>
    <source>
        <strain evidence="2 3">CBS 309.79</strain>
    </source>
</reference>
<dbReference type="EMBL" id="ML178839">
    <property type="protein sequence ID" value="TFK98500.1"/>
    <property type="molecule type" value="Genomic_DNA"/>
</dbReference>
<protein>
    <submittedName>
        <fullName evidence="2">P-loop containing nucleoside triphosphate hydrolase protein</fullName>
    </submittedName>
</protein>
<dbReference type="Pfam" id="PF00931">
    <property type="entry name" value="NB-ARC"/>
    <property type="match status" value="1"/>
</dbReference>
<dbReference type="AlphaFoldDB" id="A0A5C3QDK0"/>
<dbReference type="InterPro" id="IPR027417">
    <property type="entry name" value="P-loop_NTPase"/>
</dbReference>
<keyword evidence="3" id="KW-1185">Reference proteome</keyword>
<feature type="domain" description="NB-ARC" evidence="1">
    <location>
        <begin position="12"/>
        <end position="151"/>
    </location>
</feature>
<evidence type="ECO:0000259" key="1">
    <source>
        <dbReference type="Pfam" id="PF00931"/>
    </source>
</evidence>
<dbReference type="STRING" id="1884261.A0A5C3QDK0"/>
<evidence type="ECO:0000313" key="2">
    <source>
        <dbReference type="EMBL" id="TFK98500.1"/>
    </source>
</evidence>
<proteinExistence type="predicted"/>
<sequence>MFFFGESIRVDQSRVFLLIGMGGCGKTQLARKFMETVYLRFNSSLTLVFYIDATTTETLQAGFASIARTNGFDNSHDAALAWMSTLDQPFFLYIDNADDHTMNLRNYFPKSNYARILITTRLRDAKQKYGTGRDSAIHLDPLGGGEAKELLLLTADLEVAVGQEESVCELLQELHYHPLAVVQAGAAIFKIQWTAHTGGWSVGEKASDIPPAFVRNLHT</sequence>